<dbReference type="InterPro" id="IPR008969">
    <property type="entry name" value="CarboxyPept-like_regulatory"/>
</dbReference>
<protein>
    <submittedName>
        <fullName evidence="1">Carboxypeptidase-like regulatory domain-containing protein</fullName>
    </submittedName>
</protein>
<dbReference type="Gene3D" id="2.60.40.1120">
    <property type="entry name" value="Carboxypeptidase-like, regulatory domain"/>
    <property type="match status" value="1"/>
</dbReference>
<dbReference type="GO" id="GO:0004180">
    <property type="term" value="F:carboxypeptidase activity"/>
    <property type="evidence" value="ECO:0007669"/>
    <property type="project" value="UniProtKB-KW"/>
</dbReference>
<dbReference type="EMBL" id="VOEI01000004">
    <property type="protein sequence ID" value="TWR25633.1"/>
    <property type="molecule type" value="Genomic_DNA"/>
</dbReference>
<sequence>MARLIFRLAFSILLILPFTIKAQNGVITGKVTAQGGANPVVKASVFLNNASYGTATADDGTFALRGVKPGQYDLVVSVLGFEEYTQKVQVNNNTLDLKISLTPKVMMMREVVITSNADWKKNYEQFKKEFIGNDDAARQCKVANPRILNLSYTRKTQTLEASTDEFLEVANYALGYKVKFLLADFSSNNISGIISYAGKALFEDLPGSAEQKKKWKARRDEAYYGSARHFYRSLYKDRLQQEGFEVYDLMRSPDPNRAPEWLIKKKIKQFNGFNRDSAMFWINMENMPKWYQEHLTRPNLAASAVLRKTEQDGIYVITFPHYLYVMYTKRFEKDNFKDVYRPLDMPNYEASIITLSGNFAAFDMNGTVVANAPLVEGTWSKSKLAAMLPVDYEPSDK</sequence>
<reference evidence="1 2" key="1">
    <citation type="submission" date="2019-07" db="EMBL/GenBank/DDBJ databases">
        <authorList>
            <person name="Kim J."/>
        </authorList>
    </citation>
    <scope>NUCLEOTIDE SEQUENCE [LARGE SCALE GENOMIC DNA]</scope>
    <source>
        <strain evidence="1 2">MJ1a</strain>
    </source>
</reference>
<dbReference type="OrthoDB" id="1223654at2"/>
<evidence type="ECO:0000313" key="2">
    <source>
        <dbReference type="Proteomes" id="UP000318010"/>
    </source>
</evidence>
<name>A0A563U2R9_9SPHI</name>
<keyword evidence="1" id="KW-0378">Hydrolase</keyword>
<dbReference type="AlphaFoldDB" id="A0A563U2R9"/>
<comment type="caution">
    <text evidence="1">The sequence shown here is derived from an EMBL/GenBank/DDBJ whole genome shotgun (WGS) entry which is preliminary data.</text>
</comment>
<dbReference type="Pfam" id="PF13715">
    <property type="entry name" value="CarbopepD_reg_2"/>
    <property type="match status" value="1"/>
</dbReference>
<dbReference type="SUPFAM" id="SSF49464">
    <property type="entry name" value="Carboxypeptidase regulatory domain-like"/>
    <property type="match status" value="1"/>
</dbReference>
<proteinExistence type="predicted"/>
<gene>
    <name evidence="1" type="ORF">FPZ42_13650</name>
</gene>
<evidence type="ECO:0000313" key="1">
    <source>
        <dbReference type="EMBL" id="TWR25633.1"/>
    </source>
</evidence>
<accession>A0A563U2R9</accession>
<dbReference type="Proteomes" id="UP000318010">
    <property type="component" value="Unassembled WGS sequence"/>
</dbReference>
<organism evidence="1 2">
    <name type="scientific">Mucilaginibacter achroorhodeus</name>
    <dbReference type="NCBI Taxonomy" id="2599294"/>
    <lineage>
        <taxon>Bacteria</taxon>
        <taxon>Pseudomonadati</taxon>
        <taxon>Bacteroidota</taxon>
        <taxon>Sphingobacteriia</taxon>
        <taxon>Sphingobacteriales</taxon>
        <taxon>Sphingobacteriaceae</taxon>
        <taxon>Mucilaginibacter</taxon>
    </lineage>
</organism>
<keyword evidence="1" id="KW-0645">Protease</keyword>
<keyword evidence="2" id="KW-1185">Reference proteome</keyword>
<keyword evidence="1" id="KW-0121">Carboxypeptidase</keyword>